<dbReference type="NCBIfam" id="TIGR03139">
    <property type="entry name" value="QueF-II"/>
    <property type="match status" value="1"/>
</dbReference>
<dbReference type="HAMAP" id="MF_00818">
    <property type="entry name" value="QueF_type1"/>
    <property type="match status" value="1"/>
</dbReference>
<evidence type="ECO:0000256" key="3">
    <source>
        <dbReference type="ARBA" id="ARBA00022857"/>
    </source>
</evidence>
<dbReference type="Pfam" id="PF14489">
    <property type="entry name" value="QueF"/>
    <property type="match status" value="1"/>
</dbReference>
<feature type="binding site" evidence="5">
    <location>
        <begin position="71"/>
        <end position="73"/>
    </location>
    <ligand>
        <name>substrate</name>
    </ligand>
</feature>
<proteinExistence type="inferred from homology"/>
<comment type="similarity">
    <text evidence="5">Belongs to the GTP cyclohydrolase I family. QueF type 1 subfamily.</text>
</comment>
<dbReference type="Proteomes" id="UP000553343">
    <property type="component" value="Unassembled WGS sequence"/>
</dbReference>
<comment type="function">
    <text evidence="5">Catalyzes the NADPH-dependent reduction of 7-cyano-7-deazaguanine (preQ0) to 7-aminomethyl-7-deazaguanine (preQ1).</text>
</comment>
<keyword evidence="3 5" id="KW-0521">NADP</keyword>
<keyword evidence="4 5" id="KW-0560">Oxidoreductase</keyword>
<organism evidence="6 7">
    <name type="scientific">Desulfobacter latus</name>
    <dbReference type="NCBI Taxonomy" id="2292"/>
    <lineage>
        <taxon>Bacteria</taxon>
        <taxon>Pseudomonadati</taxon>
        <taxon>Thermodesulfobacteriota</taxon>
        <taxon>Desulfobacteria</taxon>
        <taxon>Desulfobacterales</taxon>
        <taxon>Desulfobacteraceae</taxon>
        <taxon>Desulfobacter</taxon>
    </lineage>
</organism>
<keyword evidence="2 5" id="KW-0671">Queuosine biosynthesis</keyword>
<evidence type="ECO:0000256" key="1">
    <source>
        <dbReference type="ARBA" id="ARBA00022490"/>
    </source>
</evidence>
<name>A0A850SU09_9BACT</name>
<evidence type="ECO:0000313" key="7">
    <source>
        <dbReference type="Proteomes" id="UP000553343"/>
    </source>
</evidence>
<reference evidence="6 7" key="1">
    <citation type="submission" date="2020-06" db="EMBL/GenBank/DDBJ databases">
        <title>High-quality draft genome of sulfate reducer Desulfobacter latus type strain AcrS2 isolated from marine sediment.</title>
        <authorList>
            <person name="Hoppe M."/>
            <person name="Larsen C.K."/>
            <person name="Marshall I.P.G."/>
            <person name="Schramm A."/>
            <person name="Marietou A.G."/>
        </authorList>
    </citation>
    <scope>NUCLEOTIDE SEQUENCE [LARGE SCALE GENOMIC DNA]</scope>
    <source>
        <strain evidence="6 7">AcRS2</strain>
    </source>
</reference>
<evidence type="ECO:0000256" key="4">
    <source>
        <dbReference type="ARBA" id="ARBA00023002"/>
    </source>
</evidence>
<dbReference type="Gene3D" id="3.30.1130.10">
    <property type="match status" value="1"/>
</dbReference>
<evidence type="ECO:0000256" key="5">
    <source>
        <dbReference type="HAMAP-Rule" id="MF_00818"/>
    </source>
</evidence>
<protein>
    <recommendedName>
        <fullName evidence="5">NADPH-dependent 7-cyano-7-deazaguanine reductase</fullName>
        <ecNumber evidence="5">1.7.1.13</ecNumber>
    </recommendedName>
    <alternativeName>
        <fullName evidence="5">7-cyano-7-carbaguanine reductase</fullName>
    </alternativeName>
    <alternativeName>
        <fullName evidence="5">NADPH-dependent nitrile oxidoreductase</fullName>
    </alternativeName>
    <alternativeName>
        <fullName evidence="5">PreQ(0) reductase</fullName>
    </alternativeName>
</protein>
<dbReference type="EC" id="1.7.1.13" evidence="5"/>
<comment type="catalytic activity">
    <reaction evidence="5">
        <text>7-aminomethyl-7-carbaguanine + 2 NADP(+) = 7-cyano-7-carbaguanine + 2 NADPH + 3 H(+)</text>
        <dbReference type="Rhea" id="RHEA:13409"/>
        <dbReference type="ChEBI" id="CHEBI:15378"/>
        <dbReference type="ChEBI" id="CHEBI:45075"/>
        <dbReference type="ChEBI" id="CHEBI:57783"/>
        <dbReference type="ChEBI" id="CHEBI:58349"/>
        <dbReference type="ChEBI" id="CHEBI:58703"/>
        <dbReference type="EC" id="1.7.1.13"/>
    </reaction>
</comment>
<dbReference type="RefSeq" id="WP_178364955.1">
    <property type="nucleotide sequence ID" value="NZ_JACADJ010000001.1"/>
</dbReference>
<keyword evidence="7" id="KW-1185">Reference proteome</keyword>
<dbReference type="InterPro" id="IPR050084">
    <property type="entry name" value="NADPH_dep_7-cyano-7-deazaG_red"/>
</dbReference>
<dbReference type="PANTHER" id="PTHR34354">
    <property type="entry name" value="NADPH-DEPENDENT 7-CYANO-7-DEAZAGUANINE REDUCTASE"/>
    <property type="match status" value="1"/>
</dbReference>
<evidence type="ECO:0000313" key="6">
    <source>
        <dbReference type="EMBL" id="NWH03500.1"/>
    </source>
</evidence>
<feature type="active site" description="Proton donor" evidence="5">
    <location>
        <position position="56"/>
    </location>
</feature>
<dbReference type="InterPro" id="IPR016856">
    <property type="entry name" value="QueF_type1"/>
</dbReference>
<dbReference type="PANTHER" id="PTHR34354:SF1">
    <property type="entry name" value="NADPH-DEPENDENT 7-CYANO-7-DEAZAGUANINE REDUCTASE"/>
    <property type="match status" value="1"/>
</dbReference>
<dbReference type="PIRSF" id="PIRSF027377">
    <property type="entry name" value="Nitrile_oxidored_QueF"/>
    <property type="match status" value="1"/>
</dbReference>
<comment type="subcellular location">
    <subcellularLocation>
        <location evidence="5">Cytoplasm</location>
    </subcellularLocation>
</comment>
<dbReference type="AlphaFoldDB" id="A0A850SU09"/>
<comment type="pathway">
    <text evidence="5">tRNA modification; tRNA-queuosine biosynthesis.</text>
</comment>
<dbReference type="UniPathway" id="UPA00392"/>
<dbReference type="InterPro" id="IPR029500">
    <property type="entry name" value="QueF"/>
</dbReference>
<accession>A0A850SU09</accession>
<dbReference type="GO" id="GO:0005737">
    <property type="term" value="C:cytoplasm"/>
    <property type="evidence" value="ECO:0007669"/>
    <property type="project" value="UniProtKB-SubCell"/>
</dbReference>
<feature type="active site" description="Thioimide intermediate" evidence="5">
    <location>
        <position position="49"/>
    </location>
</feature>
<dbReference type="EMBL" id="JACADJ010000001">
    <property type="protein sequence ID" value="NWH03500.1"/>
    <property type="molecule type" value="Genomic_DNA"/>
</dbReference>
<dbReference type="GO" id="GO:0008616">
    <property type="term" value="P:tRNA queuosine(34) biosynthetic process"/>
    <property type="evidence" value="ECO:0007669"/>
    <property type="project" value="UniProtKB-UniRule"/>
</dbReference>
<dbReference type="InterPro" id="IPR043133">
    <property type="entry name" value="GTP-CH-I_C/QueF"/>
</dbReference>
<dbReference type="GO" id="GO:0033739">
    <property type="term" value="F:preQ1 synthase activity"/>
    <property type="evidence" value="ECO:0007669"/>
    <property type="project" value="UniProtKB-UniRule"/>
</dbReference>
<feature type="binding site" evidence="5">
    <location>
        <begin position="90"/>
        <end position="91"/>
    </location>
    <ligand>
        <name>substrate</name>
    </ligand>
</feature>
<evidence type="ECO:0000256" key="2">
    <source>
        <dbReference type="ARBA" id="ARBA00022785"/>
    </source>
</evidence>
<dbReference type="SUPFAM" id="SSF55620">
    <property type="entry name" value="Tetrahydrobiopterin biosynthesis enzymes-like"/>
    <property type="match status" value="1"/>
</dbReference>
<gene>
    <name evidence="5 6" type="primary">queF</name>
    <name evidence="6" type="ORF">HXW94_00565</name>
</gene>
<keyword evidence="1 5" id="KW-0963">Cytoplasm</keyword>
<comment type="caution">
    <text evidence="6">The sequence shown here is derived from an EMBL/GenBank/DDBJ whole genome shotgun (WGS) entry which is preliminary data.</text>
</comment>
<sequence>MENKHYNIPFTVERADIITSDLLEPIEYGYKTKRSIDIKITQPEYTSVCPMTGLPDNGTIIIEYRPDAHLVELKSLKYYLMQYRNVGMFYEHVVNKILDDLVSVINPLYMKVTGEFTPRGGISSVGSAEYIKEPSNN</sequence>